<dbReference type="GO" id="GO:0005096">
    <property type="term" value="F:GTPase activator activity"/>
    <property type="evidence" value="ECO:0007669"/>
    <property type="project" value="UniProtKB-KW"/>
</dbReference>
<dbReference type="Proteomes" id="UP000274756">
    <property type="component" value="Unassembled WGS sequence"/>
</dbReference>
<dbReference type="OrthoDB" id="10264062at2759"/>
<evidence type="ECO:0000313" key="5">
    <source>
        <dbReference type="Proteomes" id="UP000038040"/>
    </source>
</evidence>
<accession>A0A158Q2Q5</accession>
<protein>
    <submittedName>
        <fullName evidence="7">Rab-GAP TBC domain-containing protein</fullName>
    </submittedName>
</protein>
<dbReference type="InterPro" id="IPR037745">
    <property type="entry name" value="SGSM1/2"/>
</dbReference>
<dbReference type="Pfam" id="PF00566">
    <property type="entry name" value="RabGAP-TBC"/>
    <property type="match status" value="1"/>
</dbReference>
<dbReference type="Gene3D" id="1.10.472.80">
    <property type="entry name" value="Ypt/Rab-GAP domain of gyp1p, domain 3"/>
    <property type="match status" value="1"/>
</dbReference>
<evidence type="ECO:0000313" key="4">
    <source>
        <dbReference type="EMBL" id="VDN54995.1"/>
    </source>
</evidence>
<dbReference type="AlphaFoldDB" id="A0A158Q2Q5"/>
<dbReference type="PANTHER" id="PTHR22957:SF502">
    <property type="entry name" value="SMALL G PROTEIN SIGNALING MODULATOR 2-RELATED"/>
    <property type="match status" value="1"/>
</dbReference>
<keyword evidence="6" id="KW-1185">Reference proteome</keyword>
<feature type="domain" description="Rab-GAP TBC" evidence="3">
    <location>
        <begin position="400"/>
        <end position="643"/>
    </location>
</feature>
<evidence type="ECO:0000313" key="7">
    <source>
        <dbReference type="WBParaSite" id="DME_0000060801-mRNA-1"/>
    </source>
</evidence>
<dbReference type="Pfam" id="PF12068">
    <property type="entry name" value="PH_RBD"/>
    <property type="match status" value="1"/>
</dbReference>
<reference evidence="4 6" key="2">
    <citation type="submission" date="2018-11" db="EMBL/GenBank/DDBJ databases">
        <authorList>
            <consortium name="Pathogen Informatics"/>
        </authorList>
    </citation>
    <scope>NUCLEOTIDE SEQUENCE [LARGE SCALE GENOMIC DNA]</scope>
</reference>
<dbReference type="PANTHER" id="PTHR22957">
    <property type="entry name" value="TBC1 DOMAIN FAMILY MEMBER GTPASE-ACTIVATING PROTEIN"/>
    <property type="match status" value="1"/>
</dbReference>
<dbReference type="Gene3D" id="1.10.8.270">
    <property type="entry name" value="putative rabgap domain of human tbc1 domain family member 14 like domains"/>
    <property type="match status" value="1"/>
</dbReference>
<dbReference type="SMART" id="SM00164">
    <property type="entry name" value="TBC"/>
    <property type="match status" value="1"/>
</dbReference>
<dbReference type="WBParaSite" id="DME_0000060801-mRNA-1">
    <property type="protein sequence ID" value="DME_0000060801-mRNA-1"/>
    <property type="gene ID" value="DME_0000060801"/>
</dbReference>
<dbReference type="Proteomes" id="UP000038040">
    <property type="component" value="Unplaced"/>
</dbReference>
<reference evidence="7" key="1">
    <citation type="submission" date="2016-04" db="UniProtKB">
        <authorList>
            <consortium name="WormBaseParasite"/>
        </authorList>
    </citation>
    <scope>IDENTIFICATION</scope>
</reference>
<dbReference type="InterPro" id="IPR021935">
    <property type="entry name" value="SGSM1/2_RBD"/>
</dbReference>
<name>A0A158Q2Q5_DRAME</name>
<dbReference type="InterPro" id="IPR000195">
    <property type="entry name" value="Rab-GAP-TBC_dom"/>
</dbReference>
<dbReference type="GO" id="GO:0005737">
    <property type="term" value="C:cytoplasm"/>
    <property type="evidence" value="ECO:0007669"/>
    <property type="project" value="UniProtKB-ARBA"/>
</dbReference>
<dbReference type="InterPro" id="IPR035969">
    <property type="entry name" value="Rab-GAP_TBC_sf"/>
</dbReference>
<dbReference type="STRING" id="318479.A0A158Q2Q5"/>
<keyword evidence="1" id="KW-0343">GTPase activation</keyword>
<feature type="compositionally biased region" description="Low complexity" evidence="2">
    <location>
        <begin position="23"/>
        <end position="33"/>
    </location>
</feature>
<feature type="region of interest" description="Disordered" evidence="2">
    <location>
        <begin position="19"/>
        <end position="52"/>
    </location>
</feature>
<proteinExistence type="predicted"/>
<evidence type="ECO:0000256" key="2">
    <source>
        <dbReference type="SAM" id="MobiDB-lite"/>
    </source>
</evidence>
<evidence type="ECO:0000313" key="6">
    <source>
        <dbReference type="Proteomes" id="UP000274756"/>
    </source>
</evidence>
<evidence type="ECO:0000256" key="1">
    <source>
        <dbReference type="ARBA" id="ARBA00022468"/>
    </source>
</evidence>
<dbReference type="CDD" id="cd15784">
    <property type="entry name" value="PH_RUTBC"/>
    <property type="match status" value="1"/>
</dbReference>
<sequence length="714" mass="82403">MIDADLWSDPTADELVQRHRLHSSTSNSSSTSTRPPLSVLRGGSSIVSSTESYSPTLCSFGRDYIYSLHQNVKYSLLYGKNNVLVTVASDTDPLKGYLSLHQNSPGNVTVKWTPNQLMHSSSEPNSAAIDIPPHYDNNWLWRHTINININDIIYIHIHQQSEDSSPSLIFIGTDGVQHSPMHFPIGQHILAFLSCLESGLMPYNRLDPPLWISKEKGKILPKLRRRSSISMLDSTSNTEGQELHDYVFRIIPISVPTMNIFVQNTGNNSITDLVLDELVTVQESPKQFMDENKCASSMVARRTESDNTQDRTVRQKLNNACMSMKTQILARAFYGWKSYCCHLRTIRMHLSGLFINDRTVVKTTSEPVNEAFWSKCRSVKSEELERECLLRIYYNGIDGKASSILRKQIWPYLLGLLKWKEDLVDKLGILTAKYNDDIEKWKKIELIVQKKDKEALAAGYAELDSSNCDNEISHENDARFSKMSKKDNLIHEFGVNLHRVIKDVERCDRTFSFFAENDNLIKLKRVMCTYIWRNLKDGYIQGMCDLAAPLLVLFNDEALTLACFDRLMLKMKLNFPQNTGMDDNLANMRSLIQVIDPQLYEFMSTNGDFTHLYFCYRWFLLDFKREFTYSQIFNVWEVIWAVSSLITPHFQLFIALALISNYRRVIIDNKMDFTDVIKFFNEMAEHHNVDEVLDSARNLLERLQNIIYELNEKS</sequence>
<dbReference type="SUPFAM" id="SSF47923">
    <property type="entry name" value="Ypt/Rab-GAP domain of gyp1p"/>
    <property type="match status" value="2"/>
</dbReference>
<dbReference type="PROSITE" id="PS50086">
    <property type="entry name" value="TBC_RABGAP"/>
    <property type="match status" value="1"/>
</dbReference>
<dbReference type="EMBL" id="UYYG01001151">
    <property type="protein sequence ID" value="VDN54995.1"/>
    <property type="molecule type" value="Genomic_DNA"/>
</dbReference>
<dbReference type="Gene3D" id="2.30.29.230">
    <property type="match status" value="1"/>
</dbReference>
<gene>
    <name evidence="4" type="ORF">DME_LOCUS4968</name>
</gene>
<organism evidence="5 7">
    <name type="scientific">Dracunculus medinensis</name>
    <name type="common">Guinea worm</name>
    <dbReference type="NCBI Taxonomy" id="318479"/>
    <lineage>
        <taxon>Eukaryota</taxon>
        <taxon>Metazoa</taxon>
        <taxon>Ecdysozoa</taxon>
        <taxon>Nematoda</taxon>
        <taxon>Chromadorea</taxon>
        <taxon>Rhabditida</taxon>
        <taxon>Spirurina</taxon>
        <taxon>Dracunculoidea</taxon>
        <taxon>Dracunculidae</taxon>
        <taxon>Dracunculus</taxon>
    </lineage>
</organism>
<evidence type="ECO:0000259" key="3">
    <source>
        <dbReference type="PROSITE" id="PS50086"/>
    </source>
</evidence>